<dbReference type="Proteomes" id="UP000823399">
    <property type="component" value="Unassembled WGS sequence"/>
</dbReference>
<dbReference type="AlphaFoldDB" id="A0A9P7F1Y8"/>
<gene>
    <name evidence="3" type="ORF">F5147DRAFT_775876</name>
</gene>
<reference evidence="3" key="1">
    <citation type="journal article" date="2020" name="New Phytol.">
        <title>Comparative genomics reveals dynamic genome evolution in host specialist ectomycorrhizal fungi.</title>
        <authorList>
            <person name="Lofgren L.A."/>
            <person name="Nguyen N.H."/>
            <person name="Vilgalys R."/>
            <person name="Ruytinx J."/>
            <person name="Liao H.L."/>
            <person name="Branco S."/>
            <person name="Kuo A."/>
            <person name="LaButti K."/>
            <person name="Lipzen A."/>
            <person name="Andreopoulos W."/>
            <person name="Pangilinan J."/>
            <person name="Riley R."/>
            <person name="Hundley H."/>
            <person name="Na H."/>
            <person name="Barry K."/>
            <person name="Grigoriev I.V."/>
            <person name="Stajich J.E."/>
            <person name="Kennedy P.G."/>
        </authorList>
    </citation>
    <scope>NUCLEOTIDE SEQUENCE</scope>
    <source>
        <strain evidence="3">FC423</strain>
    </source>
</reference>
<evidence type="ECO:0000313" key="3">
    <source>
        <dbReference type="EMBL" id="KAG2103749.1"/>
    </source>
</evidence>
<evidence type="ECO:0000256" key="2">
    <source>
        <dbReference type="SAM" id="MobiDB-lite"/>
    </source>
</evidence>
<evidence type="ECO:0000313" key="4">
    <source>
        <dbReference type="Proteomes" id="UP000823399"/>
    </source>
</evidence>
<name>A0A9P7F1Y8_9AGAM</name>
<comment type="caution">
    <text evidence="3">The sequence shown here is derived from an EMBL/GenBank/DDBJ whole genome shotgun (WGS) entry which is preliminary data.</text>
</comment>
<dbReference type="RefSeq" id="XP_041290646.1">
    <property type="nucleotide sequence ID" value="XM_041441790.1"/>
</dbReference>
<organism evidence="3 4">
    <name type="scientific">Suillus discolor</name>
    <dbReference type="NCBI Taxonomy" id="1912936"/>
    <lineage>
        <taxon>Eukaryota</taxon>
        <taxon>Fungi</taxon>
        <taxon>Dikarya</taxon>
        <taxon>Basidiomycota</taxon>
        <taxon>Agaricomycotina</taxon>
        <taxon>Agaricomycetes</taxon>
        <taxon>Agaricomycetidae</taxon>
        <taxon>Boletales</taxon>
        <taxon>Suillineae</taxon>
        <taxon>Suillaceae</taxon>
        <taxon>Suillus</taxon>
    </lineage>
</organism>
<evidence type="ECO:0000256" key="1">
    <source>
        <dbReference type="SAM" id="Coils"/>
    </source>
</evidence>
<feature type="coiled-coil region" evidence="1">
    <location>
        <begin position="251"/>
        <end position="278"/>
    </location>
</feature>
<keyword evidence="4" id="KW-1185">Reference proteome</keyword>
<dbReference type="GeneID" id="64704049"/>
<dbReference type="OrthoDB" id="2680122at2759"/>
<feature type="compositionally biased region" description="Acidic residues" evidence="2">
    <location>
        <begin position="383"/>
        <end position="398"/>
    </location>
</feature>
<feature type="region of interest" description="Disordered" evidence="2">
    <location>
        <begin position="383"/>
        <end position="409"/>
    </location>
</feature>
<accession>A0A9P7F1Y8</accession>
<protein>
    <submittedName>
        <fullName evidence="3">Uncharacterized protein</fullName>
    </submittedName>
</protein>
<keyword evidence="1" id="KW-0175">Coiled coil</keyword>
<dbReference type="EMBL" id="JABBWM010000043">
    <property type="protein sequence ID" value="KAG2103749.1"/>
    <property type="molecule type" value="Genomic_DNA"/>
</dbReference>
<proteinExistence type="predicted"/>
<sequence>MSMSDTRILMREQRDMLKQFLPGFKLVCSGSVEEQNMFWENAFTQWFMAWPEHAVYYPGVPQEQELSDLQQASLKFVIQCRQRMPQKWTTDEQEEFLIPLYAEFRECTAEKRTEEFWTKVKIMWFKRWPERKVLFGDLPVDYVLTPDQVEKLAAAVKSREQQLTTWYWWQKNPLCLGHTSGVKGVLKFNTMLAGGIELKGTHAPHKMDVYSHEYYEEKVKDTADTKIRVQNVTDHGPKLNKRCEVTHHVYSEESEEVKDKIERKYQKAKAKHAKARLRQKSGKLPKIDDKTKIKAIHELCLMLDWILKYLAYATGGWKFSILMGGNDPSTGEVSVYNYHVGELESGAQFDQTYANFDAVQAAFLMFVKDALVFESTVPQGLDAEEGDDSLLSSDDDSNEERVMSTSGDAQGRCHVEADVSINTTSMYRMTPQSESSIGNDFGAASSDASLTSGVQLTSDSHFTSFNNHDLSGANLSVFDYNMFTTVINDPSFYIRILDFPPLNACHDTSAYAGVFLPLVPSVTSFPNVGGSGTQNEAPYPEVFLPPVPPATSFPNVGGSGTQNEALTLLVEARTRPHRGSINLKNDIIFSSNERKPTKNE</sequence>